<dbReference type="InterPro" id="IPR013328">
    <property type="entry name" value="6PGD_dom2"/>
</dbReference>
<dbReference type="OrthoDB" id="9988102at2759"/>
<evidence type="ECO:0000313" key="4">
    <source>
        <dbReference type="EMBL" id="KAH6876359.1"/>
    </source>
</evidence>
<organism evidence="4 5">
    <name type="scientific">Thelonectria olida</name>
    <dbReference type="NCBI Taxonomy" id="1576542"/>
    <lineage>
        <taxon>Eukaryota</taxon>
        <taxon>Fungi</taxon>
        <taxon>Dikarya</taxon>
        <taxon>Ascomycota</taxon>
        <taxon>Pezizomycotina</taxon>
        <taxon>Sordariomycetes</taxon>
        <taxon>Hypocreomycetidae</taxon>
        <taxon>Hypocreales</taxon>
        <taxon>Nectriaceae</taxon>
        <taxon>Thelonectria</taxon>
    </lineage>
</organism>
<dbReference type="PANTHER" id="PTHR43580">
    <property type="entry name" value="OXIDOREDUCTASE GLYR1-RELATED"/>
    <property type="match status" value="1"/>
</dbReference>
<dbReference type="InterPro" id="IPR008927">
    <property type="entry name" value="6-PGluconate_DH-like_C_sf"/>
</dbReference>
<comment type="caution">
    <text evidence="4">The sequence shown here is derived from an EMBL/GenBank/DDBJ whole genome shotgun (WGS) entry which is preliminary data.</text>
</comment>
<dbReference type="Pfam" id="PF09130">
    <property type="entry name" value="DUF1932"/>
    <property type="match status" value="1"/>
</dbReference>
<accession>A0A9P8VW99</accession>
<proteinExistence type="inferred from homology"/>
<reference evidence="4 5" key="1">
    <citation type="journal article" date="2021" name="Nat. Commun.">
        <title>Genetic determinants of endophytism in the Arabidopsis root mycobiome.</title>
        <authorList>
            <person name="Mesny F."/>
            <person name="Miyauchi S."/>
            <person name="Thiergart T."/>
            <person name="Pickel B."/>
            <person name="Atanasova L."/>
            <person name="Karlsson M."/>
            <person name="Huettel B."/>
            <person name="Barry K.W."/>
            <person name="Haridas S."/>
            <person name="Chen C."/>
            <person name="Bauer D."/>
            <person name="Andreopoulos W."/>
            <person name="Pangilinan J."/>
            <person name="LaButti K."/>
            <person name="Riley R."/>
            <person name="Lipzen A."/>
            <person name="Clum A."/>
            <person name="Drula E."/>
            <person name="Henrissat B."/>
            <person name="Kohler A."/>
            <person name="Grigoriev I.V."/>
            <person name="Martin F.M."/>
            <person name="Hacquard S."/>
        </authorList>
    </citation>
    <scope>NUCLEOTIDE SEQUENCE [LARGE SCALE GENOMIC DNA]</scope>
    <source>
        <strain evidence="4 5">MPI-CAGE-CH-0241</strain>
    </source>
</reference>
<evidence type="ECO:0000259" key="2">
    <source>
        <dbReference type="Pfam" id="PF03446"/>
    </source>
</evidence>
<evidence type="ECO:0000313" key="5">
    <source>
        <dbReference type="Proteomes" id="UP000777438"/>
    </source>
</evidence>
<dbReference type="PANTHER" id="PTHR43580:SF2">
    <property type="entry name" value="CYTOKINE-LIKE NUCLEAR FACTOR N-PAC"/>
    <property type="match status" value="1"/>
</dbReference>
<dbReference type="InterPro" id="IPR015814">
    <property type="entry name" value="Pgluconate_DH_NAD-bd_C"/>
</dbReference>
<dbReference type="AlphaFoldDB" id="A0A9P8VW99"/>
<feature type="domain" description="6-phosphogluconate dehydrogenase NADP-binding" evidence="2">
    <location>
        <begin position="9"/>
        <end position="136"/>
    </location>
</feature>
<name>A0A9P8VW99_9HYPO</name>
<dbReference type="InterPro" id="IPR051265">
    <property type="entry name" value="HIBADH-related_NP60_sf"/>
</dbReference>
<dbReference type="GO" id="GO:0140673">
    <property type="term" value="P:transcription elongation-coupled chromatin remodeling"/>
    <property type="evidence" value="ECO:0007669"/>
    <property type="project" value="TreeGrafter"/>
</dbReference>
<dbReference type="SUPFAM" id="SSF51735">
    <property type="entry name" value="NAD(P)-binding Rossmann-fold domains"/>
    <property type="match status" value="1"/>
</dbReference>
<dbReference type="Gene3D" id="1.10.1040.10">
    <property type="entry name" value="N-(1-d-carboxylethyl)-l-norvaline Dehydrogenase, domain 2"/>
    <property type="match status" value="1"/>
</dbReference>
<comment type="similarity">
    <text evidence="1">Belongs to the HIBADH-related family. NP60 subfamily.</text>
</comment>
<feature type="domain" description="Phosphogluconate dehydrogenase NAD-binding putative C-terminal" evidence="3">
    <location>
        <begin position="206"/>
        <end position="276"/>
    </location>
</feature>
<dbReference type="EMBL" id="JAGPYM010000035">
    <property type="protein sequence ID" value="KAH6876359.1"/>
    <property type="molecule type" value="Genomic_DNA"/>
</dbReference>
<dbReference type="GO" id="GO:0000785">
    <property type="term" value="C:chromatin"/>
    <property type="evidence" value="ECO:0007669"/>
    <property type="project" value="TreeGrafter"/>
</dbReference>
<dbReference type="GO" id="GO:0003677">
    <property type="term" value="F:DNA binding"/>
    <property type="evidence" value="ECO:0007669"/>
    <property type="project" value="TreeGrafter"/>
</dbReference>
<evidence type="ECO:0000256" key="1">
    <source>
        <dbReference type="ARBA" id="ARBA00007598"/>
    </source>
</evidence>
<dbReference type="Pfam" id="PF03446">
    <property type="entry name" value="NAD_binding_2"/>
    <property type="match status" value="1"/>
</dbReference>
<keyword evidence="5" id="KW-1185">Reference proteome</keyword>
<protein>
    <submittedName>
        <fullName evidence="4">Phosphogluconate dehydrogenase</fullName>
    </submittedName>
</protein>
<dbReference type="InterPro" id="IPR006115">
    <property type="entry name" value="6PGDH_NADP-bd"/>
</dbReference>
<dbReference type="Gene3D" id="3.40.50.720">
    <property type="entry name" value="NAD(P)-binding Rossmann-like Domain"/>
    <property type="match status" value="1"/>
</dbReference>
<dbReference type="SUPFAM" id="SSF48179">
    <property type="entry name" value="6-phosphogluconate dehydrogenase C-terminal domain-like"/>
    <property type="match status" value="1"/>
</dbReference>
<dbReference type="Proteomes" id="UP000777438">
    <property type="component" value="Unassembled WGS sequence"/>
</dbReference>
<dbReference type="GO" id="GO:0031491">
    <property type="term" value="F:nucleosome binding"/>
    <property type="evidence" value="ECO:0007669"/>
    <property type="project" value="TreeGrafter"/>
</dbReference>
<evidence type="ECO:0000259" key="3">
    <source>
        <dbReference type="Pfam" id="PF09130"/>
    </source>
</evidence>
<dbReference type="GO" id="GO:0050661">
    <property type="term" value="F:NADP binding"/>
    <property type="evidence" value="ECO:0007669"/>
    <property type="project" value="InterPro"/>
</dbReference>
<dbReference type="InterPro" id="IPR036291">
    <property type="entry name" value="NAD(P)-bd_dom_sf"/>
</dbReference>
<sequence>MGEENTLAIGVLSIGEMGLGIAKLLISHGYRVVTYAEDRSESTRDRARSNGIELLPSLNEFSKESNCILSIVPPRDAVATAQRIIDAATEDAEDRDSPLYYLDLNAISPGLSAQLDSLFKGNKNIVLIDGGIIGGPPSPNADASAGWKCPSLVVSGPEELPYKDLAEKLNINHISPDIGAASGLKMCFASTTKGFFAIAIQSFVTADALGVLPELRQYMKEHNADALAIAEKGVTGMPPKAYRWVYEMQQIAATMQENGQFDKELFDGVAEVYRVVAEDTDLGLEQPGKRKRGTTVDDVVEVMRSGMKAKKRG</sequence>
<gene>
    <name evidence="4" type="ORF">B0T10DRAFT_497884</name>
</gene>